<evidence type="ECO:0000313" key="4">
    <source>
        <dbReference type="Proteomes" id="UP001158049"/>
    </source>
</evidence>
<keyword evidence="4" id="KW-1185">Reference proteome</keyword>
<dbReference type="EMBL" id="FXUL01000005">
    <property type="protein sequence ID" value="SMP58144.1"/>
    <property type="molecule type" value="Genomic_DNA"/>
</dbReference>
<dbReference type="RefSeq" id="WP_283442077.1">
    <property type="nucleotide sequence ID" value="NZ_FXUL01000005.1"/>
</dbReference>
<evidence type="ECO:0000313" key="3">
    <source>
        <dbReference type="EMBL" id="SMP58144.1"/>
    </source>
</evidence>
<evidence type="ECO:0000256" key="1">
    <source>
        <dbReference type="SAM" id="MobiDB-lite"/>
    </source>
</evidence>
<dbReference type="Proteomes" id="UP001158049">
    <property type="component" value="Unassembled WGS sequence"/>
</dbReference>
<sequence length="264" mass="26720">MYSIQEQFKTDALAQMNYRVSDAQRIAGTILDLGREIGMLNIRTTSASAQQLGGAMQKLLGAGNPGEFLQLAASVMRPDMQIWTDYVAQLQGIAGKMSRPAGVPMPSPMAMLAPMAAAAATWPKTVADAVEAGVKATQAGAEAVLPDEAPLEAALAPAPDVPTPASIPSAAAPAEDSAPVLPAVVSTPAEAVEAIKEVAEAMTGAIKTPPVVMAASTLPPDSPAVSEVKAVAKSAAARSGRKPAPVPKKASGPARSAAGRARKG</sequence>
<feature type="domain" description="Phasin" evidence="2">
    <location>
        <begin position="21"/>
        <end position="98"/>
    </location>
</feature>
<accession>A0ABY1Q6Q0</accession>
<name>A0ABY1Q6Q0_9BURK</name>
<protein>
    <submittedName>
        <fullName evidence="3">Phasin protein</fullName>
    </submittedName>
</protein>
<proteinExistence type="predicted"/>
<feature type="region of interest" description="Disordered" evidence="1">
    <location>
        <begin position="233"/>
        <end position="264"/>
    </location>
</feature>
<evidence type="ECO:0000259" key="2">
    <source>
        <dbReference type="Pfam" id="PF09361"/>
    </source>
</evidence>
<reference evidence="3 4" key="1">
    <citation type="submission" date="2017-05" db="EMBL/GenBank/DDBJ databases">
        <authorList>
            <person name="Varghese N."/>
            <person name="Submissions S."/>
        </authorList>
    </citation>
    <scope>NUCLEOTIDE SEQUENCE [LARGE SCALE GENOMIC DNA]</scope>
    <source>
        <strain evidence="3 4">DSM 26001</strain>
    </source>
</reference>
<dbReference type="InterPro" id="IPR018968">
    <property type="entry name" value="Phasin"/>
</dbReference>
<organism evidence="3 4">
    <name type="scientific">Noviherbaspirillum suwonense</name>
    <dbReference type="NCBI Taxonomy" id="1224511"/>
    <lineage>
        <taxon>Bacteria</taxon>
        <taxon>Pseudomonadati</taxon>
        <taxon>Pseudomonadota</taxon>
        <taxon>Betaproteobacteria</taxon>
        <taxon>Burkholderiales</taxon>
        <taxon>Oxalobacteraceae</taxon>
        <taxon>Noviherbaspirillum</taxon>
    </lineage>
</organism>
<gene>
    <name evidence="3" type="ORF">SAMN06295970_105220</name>
</gene>
<comment type="caution">
    <text evidence="3">The sequence shown here is derived from an EMBL/GenBank/DDBJ whole genome shotgun (WGS) entry which is preliminary data.</text>
</comment>
<dbReference type="Pfam" id="PF09361">
    <property type="entry name" value="Phasin_2"/>
    <property type="match status" value="1"/>
</dbReference>
<feature type="compositionally biased region" description="Low complexity" evidence="1">
    <location>
        <begin position="247"/>
        <end position="264"/>
    </location>
</feature>